<reference evidence="2 3" key="1">
    <citation type="submission" date="2016-03" db="EMBL/GenBank/DDBJ databases">
        <title>Genome sequence of Rhodococcus kyotonensis KB10.</title>
        <authorList>
            <person name="Jeong H."/>
            <person name="Hong C.E."/>
            <person name="Jo S.H."/>
            <person name="Park J.M."/>
        </authorList>
    </citation>
    <scope>NUCLEOTIDE SEQUENCE [LARGE SCALE GENOMIC DNA]</scope>
    <source>
        <strain evidence="2 3">KB10</strain>
    </source>
</reference>
<dbReference type="Gene3D" id="3.40.710.10">
    <property type="entry name" value="DD-peptidase/beta-lactamase superfamily"/>
    <property type="match status" value="1"/>
</dbReference>
<dbReference type="AlphaFoldDB" id="A0A177YB17"/>
<dbReference type="InterPro" id="IPR012338">
    <property type="entry name" value="Beta-lactam/transpept-like"/>
</dbReference>
<evidence type="ECO:0000256" key="1">
    <source>
        <dbReference type="SAM" id="SignalP"/>
    </source>
</evidence>
<keyword evidence="3" id="KW-1185">Reference proteome</keyword>
<dbReference type="GO" id="GO:0030655">
    <property type="term" value="P:beta-lactam antibiotic catabolic process"/>
    <property type="evidence" value="ECO:0007669"/>
    <property type="project" value="InterPro"/>
</dbReference>
<dbReference type="SUPFAM" id="SSF56601">
    <property type="entry name" value="beta-lactamase/transpeptidase-like"/>
    <property type="match status" value="1"/>
</dbReference>
<dbReference type="GO" id="GO:0008800">
    <property type="term" value="F:beta-lactamase activity"/>
    <property type="evidence" value="ECO:0007669"/>
    <property type="project" value="InterPro"/>
</dbReference>
<evidence type="ECO:0008006" key="4">
    <source>
        <dbReference type="Google" id="ProtNLM"/>
    </source>
</evidence>
<evidence type="ECO:0000313" key="3">
    <source>
        <dbReference type="Proteomes" id="UP000077519"/>
    </source>
</evidence>
<proteinExistence type="predicted"/>
<accession>A0A177YB17</accession>
<feature type="signal peptide" evidence="1">
    <location>
        <begin position="1"/>
        <end position="25"/>
    </location>
</feature>
<name>A0A177YB17_9NOCA</name>
<sequence>MSRPMQVLALSCTALFAAIAVLVTGCDVPADSASGASSATSSSPFPDTETVQDLDLDSRIPAAIASAAGRGAEVSFAVLDRRTGSYFSNGDTIQSETASVSKLFIADEVLHEADVAQVPLAEDEMTLLKVMLKSSSDDAANYLWDEYGGNDIVVRVAERYGLAATSPPWDGLWWNTMTTAADIVTYYAQLVDGTGGLSATSTSTIEDLLRESTPVATDGYHQHFGIVDGLPSEPVWAVKQGWMCCIAGRWVHLSTGTVGSNDDYVIAVISREEVHYDDDWEHYPDTAVVDVTDDSSAQHARDTITGVVSMLFPDGRVD</sequence>
<dbReference type="RefSeq" id="WP_068428557.1">
    <property type="nucleotide sequence ID" value="NZ_LVHI01000023.1"/>
</dbReference>
<feature type="chain" id="PRO_5038589410" description="Beta-lactamase class A" evidence="1">
    <location>
        <begin position="26"/>
        <end position="318"/>
    </location>
</feature>
<dbReference type="GO" id="GO:0046677">
    <property type="term" value="P:response to antibiotic"/>
    <property type="evidence" value="ECO:0007669"/>
    <property type="project" value="InterPro"/>
</dbReference>
<organism evidence="2 3">
    <name type="scientific">Rhodococcoides kyotonense</name>
    <dbReference type="NCBI Taxonomy" id="398843"/>
    <lineage>
        <taxon>Bacteria</taxon>
        <taxon>Bacillati</taxon>
        <taxon>Actinomycetota</taxon>
        <taxon>Actinomycetes</taxon>
        <taxon>Mycobacteriales</taxon>
        <taxon>Nocardiaceae</taxon>
        <taxon>Rhodococcoides</taxon>
    </lineage>
</organism>
<dbReference type="InterPro" id="IPR000871">
    <property type="entry name" value="Beta-lactam_class-A"/>
</dbReference>
<comment type="caution">
    <text evidence="2">The sequence shown here is derived from an EMBL/GenBank/DDBJ whole genome shotgun (WGS) entry which is preliminary data.</text>
</comment>
<evidence type="ECO:0000313" key="2">
    <source>
        <dbReference type="EMBL" id="OAK52722.1"/>
    </source>
</evidence>
<protein>
    <recommendedName>
        <fullName evidence="4">Beta-lactamase class A</fullName>
    </recommendedName>
</protein>
<dbReference type="PANTHER" id="PTHR35333:SF3">
    <property type="entry name" value="BETA-LACTAMASE-TYPE TRANSPEPTIDASE FOLD CONTAINING PROTEIN"/>
    <property type="match status" value="1"/>
</dbReference>
<dbReference type="PROSITE" id="PS51257">
    <property type="entry name" value="PROKAR_LIPOPROTEIN"/>
    <property type="match status" value="1"/>
</dbReference>
<gene>
    <name evidence="2" type="ORF">A3K89_08040</name>
</gene>
<dbReference type="EMBL" id="LVHI01000023">
    <property type="protein sequence ID" value="OAK52722.1"/>
    <property type="molecule type" value="Genomic_DNA"/>
</dbReference>
<dbReference type="PANTHER" id="PTHR35333">
    <property type="entry name" value="BETA-LACTAMASE"/>
    <property type="match status" value="1"/>
</dbReference>
<keyword evidence="1" id="KW-0732">Signal</keyword>
<dbReference type="Proteomes" id="UP000077519">
    <property type="component" value="Unassembled WGS sequence"/>
</dbReference>